<comment type="similarity">
    <text evidence="1">Belongs to the thioesterase family.</text>
</comment>
<evidence type="ECO:0000313" key="3">
    <source>
        <dbReference type="EMBL" id="RXS65276.1"/>
    </source>
</evidence>
<name>A0A4Q1QU12_9ACTN</name>
<feature type="domain" description="Thioesterase" evidence="2">
    <location>
        <begin position="5"/>
        <end position="230"/>
    </location>
</feature>
<keyword evidence="4" id="KW-1185">Reference proteome</keyword>
<proteinExistence type="inferred from homology"/>
<protein>
    <submittedName>
        <fullName evidence="3">Thioesterase</fullName>
    </submittedName>
</protein>
<dbReference type="Proteomes" id="UP000289482">
    <property type="component" value="Unassembled WGS sequence"/>
</dbReference>
<dbReference type="GO" id="GO:0008610">
    <property type="term" value="P:lipid biosynthetic process"/>
    <property type="evidence" value="ECO:0007669"/>
    <property type="project" value="TreeGrafter"/>
</dbReference>
<dbReference type="EMBL" id="SDIF01000053">
    <property type="protein sequence ID" value="RXS65276.1"/>
    <property type="molecule type" value="Genomic_DNA"/>
</dbReference>
<dbReference type="Gene3D" id="3.40.50.1820">
    <property type="entry name" value="alpha/beta hydrolase"/>
    <property type="match status" value="1"/>
</dbReference>
<dbReference type="InterPro" id="IPR001031">
    <property type="entry name" value="Thioesterase"/>
</dbReference>
<dbReference type="RefSeq" id="WP_129248843.1">
    <property type="nucleotide sequence ID" value="NZ_JABZEL010000009.1"/>
</dbReference>
<comment type="caution">
    <text evidence="3">The sequence shown here is derived from an EMBL/GenBank/DDBJ whole genome shotgun (WGS) entry which is preliminary data.</text>
</comment>
<dbReference type="Pfam" id="PF00975">
    <property type="entry name" value="Thioesterase"/>
    <property type="match status" value="1"/>
</dbReference>
<evidence type="ECO:0000256" key="1">
    <source>
        <dbReference type="ARBA" id="ARBA00007169"/>
    </source>
</evidence>
<reference evidence="3 4" key="1">
    <citation type="submission" date="2019-01" db="EMBL/GenBank/DDBJ databases">
        <title>Draft genome sequences of the type strain Streptomyces sioyaensis DSM 40032 and its novel strain, TM32, a thermotolerant antibiotics-producing actinobacterium.</title>
        <authorList>
            <person name="Nakaew N."/>
            <person name="Lumyong S."/>
            <person name="Sloan W.T."/>
            <person name="Sungthong R."/>
        </authorList>
    </citation>
    <scope>NUCLEOTIDE SEQUENCE [LARGE SCALE GENOMIC DNA]</scope>
    <source>
        <strain evidence="3 4">DSM 40032</strain>
    </source>
</reference>
<organism evidence="3 4">
    <name type="scientific">Streptomyces sioyaensis</name>
    <dbReference type="NCBI Taxonomy" id="67364"/>
    <lineage>
        <taxon>Bacteria</taxon>
        <taxon>Bacillati</taxon>
        <taxon>Actinomycetota</taxon>
        <taxon>Actinomycetes</taxon>
        <taxon>Kitasatosporales</taxon>
        <taxon>Streptomycetaceae</taxon>
        <taxon>Streptomyces</taxon>
    </lineage>
</organism>
<dbReference type="InterPro" id="IPR029058">
    <property type="entry name" value="AB_hydrolase_fold"/>
</dbReference>
<gene>
    <name evidence="3" type="ORF">EST54_19050</name>
</gene>
<dbReference type="AlphaFoldDB" id="A0A4Q1QU12"/>
<accession>A0A4Q1QU12</accession>
<dbReference type="SUPFAM" id="SSF53474">
    <property type="entry name" value="alpha/beta-Hydrolases"/>
    <property type="match status" value="1"/>
</dbReference>
<dbReference type="GeneID" id="95783004"/>
<dbReference type="PANTHER" id="PTHR11487:SF0">
    <property type="entry name" value="S-ACYL FATTY ACID SYNTHASE THIOESTERASE, MEDIUM CHAIN"/>
    <property type="match status" value="1"/>
</dbReference>
<evidence type="ECO:0000313" key="4">
    <source>
        <dbReference type="Proteomes" id="UP000289482"/>
    </source>
</evidence>
<dbReference type="InterPro" id="IPR012223">
    <property type="entry name" value="TEII"/>
</dbReference>
<evidence type="ECO:0000259" key="2">
    <source>
        <dbReference type="Pfam" id="PF00975"/>
    </source>
</evidence>
<sequence length="238" mass="25805">MTPTPLLLLHHSGGSAQIFHALIDALPASVTPLAWELPGRGRRWREPVVTTVEEAVNDLVCHTAEFTQDFAVLGHSLGAYLGLALAARLDEEPGGVRCTTLFASANAAPCTAVLPYPRSPLLASDDEIFEVARQAGGGIDARIREHPMLGPWTADLLRADFSLTDTFLRRHRAAVTHADLVTLCGTEDIFPPDRLTAWSSSTTGRHELLTYPGGHFYLEQQGQQLATAIAARISPVRR</sequence>
<dbReference type="PANTHER" id="PTHR11487">
    <property type="entry name" value="THIOESTERASE"/>
    <property type="match status" value="1"/>
</dbReference>